<organism evidence="2 3">
    <name type="scientific">Pedobacter nutrimenti</name>
    <dbReference type="NCBI Taxonomy" id="1241337"/>
    <lineage>
        <taxon>Bacteria</taxon>
        <taxon>Pseudomonadati</taxon>
        <taxon>Bacteroidota</taxon>
        <taxon>Sphingobacteriia</taxon>
        <taxon>Sphingobacteriales</taxon>
        <taxon>Sphingobacteriaceae</taxon>
        <taxon>Pedobacter</taxon>
    </lineage>
</organism>
<evidence type="ECO:0000313" key="3">
    <source>
        <dbReference type="Proteomes" id="UP000248198"/>
    </source>
</evidence>
<dbReference type="Gene3D" id="3.50.50.60">
    <property type="entry name" value="FAD/NAD(P)-binding domain"/>
    <property type="match status" value="1"/>
</dbReference>
<dbReference type="PANTHER" id="PTHR46865">
    <property type="entry name" value="OXIDOREDUCTASE-RELATED"/>
    <property type="match status" value="1"/>
</dbReference>
<dbReference type="PRINTS" id="PR00420">
    <property type="entry name" value="RNGMNOXGNASE"/>
</dbReference>
<dbReference type="RefSeq" id="WP_110827196.1">
    <property type="nucleotide sequence ID" value="NZ_QKLU01000001.1"/>
</dbReference>
<protein>
    <submittedName>
        <fullName evidence="2">2-polyprenyl-6-methoxyphenol hydroxylase-like FAD-dependent oxidoreductase</fullName>
    </submittedName>
</protein>
<gene>
    <name evidence="2" type="ORF">B0O44_101600</name>
</gene>
<feature type="domain" description="FAD-binding" evidence="1">
    <location>
        <begin position="9"/>
        <end position="169"/>
    </location>
</feature>
<dbReference type="EMBL" id="QKLU01000001">
    <property type="protein sequence ID" value="PYF77121.1"/>
    <property type="molecule type" value="Genomic_DNA"/>
</dbReference>
<dbReference type="Gene3D" id="3.30.9.10">
    <property type="entry name" value="D-Amino Acid Oxidase, subunit A, domain 2"/>
    <property type="match status" value="1"/>
</dbReference>
<dbReference type="InterPro" id="IPR036188">
    <property type="entry name" value="FAD/NAD-bd_sf"/>
</dbReference>
<dbReference type="Proteomes" id="UP000248198">
    <property type="component" value="Unassembled WGS sequence"/>
</dbReference>
<dbReference type="OrthoDB" id="9766816at2"/>
<evidence type="ECO:0000259" key="1">
    <source>
        <dbReference type="Pfam" id="PF01494"/>
    </source>
</evidence>
<evidence type="ECO:0000313" key="2">
    <source>
        <dbReference type="EMBL" id="PYF77121.1"/>
    </source>
</evidence>
<sequence>MTSGNRNLHVLISGASIAGPALAFWLNQYGFKVTIIEKAAQPRTGGYRVDLRGAAVTVAENMGILHRIKDKAIHIRQSVLINKKGGTIAGFNPDEFGMRQERDVEILRGDLAEILYEQTKEDTEYLFNDSILKIEEQTGGIKVHFQKGGTRHFDLLVAADGLRSNVRRLLFDKEEHLVKHLGYYISIFSVPNHLELDQEEVGYPGAGKIVNVFNAHKKQPSKALFLFSSKGLEYDFKDIAQQQKILKGAFENEGWELAALLKAMPESPDFYFDSLSQVHAPELFKGRTVLLGDAGYCPSPASGQGTSLAIVGAYVLAGELSRTADYREAFDNYSDKMGHYIKVNQELGLAVLEQMIAKSKTELFMQNLVLTLMKYMPWKKKLVKSFMNKMQKKVDYAANAIDLEKYA</sequence>
<name>A0A318UMX7_9SPHI</name>
<dbReference type="InterPro" id="IPR002938">
    <property type="entry name" value="FAD-bd"/>
</dbReference>
<dbReference type="GO" id="GO:0071949">
    <property type="term" value="F:FAD binding"/>
    <property type="evidence" value="ECO:0007669"/>
    <property type="project" value="InterPro"/>
</dbReference>
<reference evidence="2 3" key="1">
    <citation type="submission" date="2018-06" db="EMBL/GenBank/DDBJ databases">
        <title>Genomic Encyclopedia of Archaeal and Bacterial Type Strains, Phase II (KMG-II): from individual species to whole genera.</title>
        <authorList>
            <person name="Goeker M."/>
        </authorList>
    </citation>
    <scope>NUCLEOTIDE SEQUENCE [LARGE SCALE GENOMIC DNA]</scope>
    <source>
        <strain evidence="2 3">DSM 27372</strain>
    </source>
</reference>
<keyword evidence="3" id="KW-1185">Reference proteome</keyword>
<dbReference type="AlphaFoldDB" id="A0A318UMX7"/>
<dbReference type="Pfam" id="PF01494">
    <property type="entry name" value="FAD_binding_3"/>
    <property type="match status" value="1"/>
</dbReference>
<dbReference type="InterPro" id="IPR051704">
    <property type="entry name" value="FAD_aromatic-hydroxylase"/>
</dbReference>
<accession>A0A318UMX7</accession>
<dbReference type="PANTHER" id="PTHR46865:SF2">
    <property type="entry name" value="MONOOXYGENASE"/>
    <property type="match status" value="1"/>
</dbReference>
<proteinExistence type="predicted"/>
<comment type="caution">
    <text evidence="2">The sequence shown here is derived from an EMBL/GenBank/DDBJ whole genome shotgun (WGS) entry which is preliminary data.</text>
</comment>
<dbReference type="SUPFAM" id="SSF51905">
    <property type="entry name" value="FAD/NAD(P)-binding domain"/>
    <property type="match status" value="1"/>
</dbReference>